<name>A0A4Y8M8B9_9BACL</name>
<dbReference type="AlphaFoldDB" id="A0A4Y8M8B9"/>
<evidence type="ECO:0000313" key="2">
    <source>
        <dbReference type="Proteomes" id="UP000297900"/>
    </source>
</evidence>
<evidence type="ECO:0000313" key="1">
    <source>
        <dbReference type="EMBL" id="TFE31814.1"/>
    </source>
</evidence>
<protein>
    <submittedName>
        <fullName evidence="1">Uncharacterized protein</fullName>
    </submittedName>
</protein>
<dbReference type="EMBL" id="SOMN01000001">
    <property type="protein sequence ID" value="TFE31814.1"/>
    <property type="molecule type" value="Genomic_DNA"/>
</dbReference>
<proteinExistence type="predicted"/>
<accession>A0A4Y8M8B9</accession>
<keyword evidence="2" id="KW-1185">Reference proteome</keyword>
<dbReference type="Proteomes" id="UP000297900">
    <property type="component" value="Unassembled WGS sequence"/>
</dbReference>
<dbReference type="OrthoDB" id="2679407at2"/>
<comment type="caution">
    <text evidence="1">The sequence shown here is derived from an EMBL/GenBank/DDBJ whole genome shotgun (WGS) entry which is preliminary data.</text>
</comment>
<sequence length="255" mass="27876">MPGHNRTYALLAGIILLLMGIILTGCMAASNTLPADEAFALSASALSGSESYEFDGEVSLLDPGGLVGSRAAYEGEVSLHGNLKMRWKTKESNPVTSDSVKSKPISTTAYRPLQLLEYIKAKSAVISYAEQPVPAQPVRLRIQIDENVATERVAAGLREDFKLLLADGELRKGNPDKANQILSDADQRLETALTTLKVKTVCQWTANPNGWFPSQLTEETVLSYTWDGKPFQEKRISETNFLLKAQDGTMIKSNK</sequence>
<dbReference type="PROSITE" id="PS51257">
    <property type="entry name" value="PROKAR_LIPOPROTEIN"/>
    <property type="match status" value="1"/>
</dbReference>
<organism evidence="1 2">
    <name type="scientific">Cohnella luojiensis</name>
    <dbReference type="NCBI Taxonomy" id="652876"/>
    <lineage>
        <taxon>Bacteria</taxon>
        <taxon>Bacillati</taxon>
        <taxon>Bacillota</taxon>
        <taxon>Bacilli</taxon>
        <taxon>Bacillales</taxon>
        <taxon>Paenibacillaceae</taxon>
        <taxon>Cohnella</taxon>
    </lineage>
</organism>
<gene>
    <name evidence="1" type="ORF">E2980_01730</name>
</gene>
<reference evidence="1 2" key="1">
    <citation type="submission" date="2019-03" db="EMBL/GenBank/DDBJ databases">
        <title>Cohnella endophytica sp. nov., a novel endophytic bacterium isolated from bark of Sonneratia apetala.</title>
        <authorList>
            <person name="Tuo L."/>
        </authorList>
    </citation>
    <scope>NUCLEOTIDE SEQUENCE [LARGE SCALE GENOMIC DNA]</scope>
    <source>
        <strain evidence="1 2">CCTCC AB 208254</strain>
    </source>
</reference>
<dbReference type="RefSeq" id="WP_135150382.1">
    <property type="nucleotide sequence ID" value="NZ_SOMN01000001.1"/>
</dbReference>